<feature type="chain" id="PRO_5021804644" evidence="1">
    <location>
        <begin position="23"/>
        <end position="133"/>
    </location>
</feature>
<proteinExistence type="predicted"/>
<feature type="signal peptide" evidence="1">
    <location>
        <begin position="1"/>
        <end position="22"/>
    </location>
</feature>
<evidence type="ECO:0000313" key="2">
    <source>
        <dbReference type="EMBL" id="TQV87310.1"/>
    </source>
</evidence>
<protein>
    <submittedName>
        <fullName evidence="2">Uncharacterized protein</fullName>
    </submittedName>
</protein>
<comment type="caution">
    <text evidence="2">The sequence shown here is derived from an EMBL/GenBank/DDBJ whole genome shotgun (WGS) entry which is preliminary data.</text>
</comment>
<reference evidence="2 3" key="1">
    <citation type="submission" date="2019-07" db="EMBL/GenBank/DDBJ databases">
        <title>Draft genome for Aliikangiella sp. M105.</title>
        <authorList>
            <person name="Wang G."/>
        </authorList>
    </citation>
    <scope>NUCLEOTIDE SEQUENCE [LARGE SCALE GENOMIC DNA]</scope>
    <source>
        <strain evidence="2 3">M105</strain>
    </source>
</reference>
<sequence length="133" mass="14585">MKLVKSIWAVLLFGSFSAAVQAVPWEDYKICRTYFETVSYFQGNASCYATPTGGSNLPPGSGRFLSQNVGLTTNSSVYLSQPVSAYVDGEWVHGSVSCVASVPFSHSEEVEKESCYYDLGAVCRDYPRLPLCR</sequence>
<evidence type="ECO:0000256" key="1">
    <source>
        <dbReference type="SAM" id="SignalP"/>
    </source>
</evidence>
<dbReference type="Proteomes" id="UP000315439">
    <property type="component" value="Unassembled WGS sequence"/>
</dbReference>
<gene>
    <name evidence="2" type="ORF">FLL46_12740</name>
</gene>
<dbReference type="RefSeq" id="WP_142893922.1">
    <property type="nucleotide sequence ID" value="NZ_ML660164.1"/>
</dbReference>
<accession>A0A545UCW8</accession>
<dbReference type="EMBL" id="VIKS01000008">
    <property type="protein sequence ID" value="TQV87310.1"/>
    <property type="molecule type" value="Genomic_DNA"/>
</dbReference>
<name>A0A545UCW8_9GAMM</name>
<keyword evidence="3" id="KW-1185">Reference proteome</keyword>
<dbReference type="AlphaFoldDB" id="A0A545UCW8"/>
<keyword evidence="1" id="KW-0732">Signal</keyword>
<evidence type="ECO:0000313" key="3">
    <source>
        <dbReference type="Proteomes" id="UP000315439"/>
    </source>
</evidence>
<organism evidence="2 3">
    <name type="scientific">Aliikangiella coralliicola</name>
    <dbReference type="NCBI Taxonomy" id="2592383"/>
    <lineage>
        <taxon>Bacteria</taxon>
        <taxon>Pseudomonadati</taxon>
        <taxon>Pseudomonadota</taxon>
        <taxon>Gammaproteobacteria</taxon>
        <taxon>Oceanospirillales</taxon>
        <taxon>Pleioneaceae</taxon>
        <taxon>Aliikangiella</taxon>
    </lineage>
</organism>